<sequence>MLYQRIPFTTAARTSNEQSCRAGSCEQTNSCCIAVSTKEVGLVVTSTTAQDQTNHARRSSLFFTVLTWVRLLQWTPACSVADGEASTGILVAGDLPRRSGVASIATAGSLCRSRWALIAGDLSPATFRSGRLKCSRASMRGGCKRFVAIESKSFDLTIVGTAQDVDRGKQRVITELGMRAPRSVSIQVYSRRNSSGNRRNMLRDSNRCSSEGGVCTNWPPDALLVCDTSSPSTDEAKCVDLALYEAKICGQAASNTFVPLARDAVVSHQVHKGLDHNSQLKLWQELLTFGENSVFQRELKRE</sequence>
<accession>A0A9Q1QJL4</accession>
<dbReference type="OrthoDB" id="17907at2759"/>
<comment type="caution">
    <text evidence="1">The sequence shown here is derived from an EMBL/GenBank/DDBJ whole genome shotgun (WGS) entry which is preliminary data.</text>
</comment>
<dbReference type="Proteomes" id="UP001153076">
    <property type="component" value="Unassembled WGS sequence"/>
</dbReference>
<evidence type="ECO:0000313" key="1">
    <source>
        <dbReference type="EMBL" id="KAJ8445033.1"/>
    </source>
</evidence>
<reference evidence="1" key="1">
    <citation type="submission" date="2022-04" db="EMBL/GenBank/DDBJ databases">
        <title>Carnegiea gigantea Genome sequencing and assembly v2.</title>
        <authorList>
            <person name="Copetti D."/>
            <person name="Sanderson M.J."/>
            <person name="Burquez A."/>
            <person name="Wojciechowski M.F."/>
        </authorList>
    </citation>
    <scope>NUCLEOTIDE SEQUENCE</scope>
    <source>
        <strain evidence="1">SGP5-SGP5p</strain>
        <tissue evidence="1">Aerial part</tissue>
    </source>
</reference>
<name>A0A9Q1QJL4_9CARY</name>
<evidence type="ECO:0000313" key="2">
    <source>
        <dbReference type="Proteomes" id="UP001153076"/>
    </source>
</evidence>
<gene>
    <name evidence="1" type="ORF">Cgig2_022553</name>
</gene>
<proteinExistence type="predicted"/>
<dbReference type="AlphaFoldDB" id="A0A9Q1QJL4"/>
<dbReference type="EMBL" id="JAKOGI010000081">
    <property type="protein sequence ID" value="KAJ8445033.1"/>
    <property type="molecule type" value="Genomic_DNA"/>
</dbReference>
<keyword evidence="2" id="KW-1185">Reference proteome</keyword>
<protein>
    <submittedName>
        <fullName evidence="1">Uncharacterized protein</fullName>
    </submittedName>
</protein>
<organism evidence="1 2">
    <name type="scientific">Carnegiea gigantea</name>
    <dbReference type="NCBI Taxonomy" id="171969"/>
    <lineage>
        <taxon>Eukaryota</taxon>
        <taxon>Viridiplantae</taxon>
        <taxon>Streptophyta</taxon>
        <taxon>Embryophyta</taxon>
        <taxon>Tracheophyta</taxon>
        <taxon>Spermatophyta</taxon>
        <taxon>Magnoliopsida</taxon>
        <taxon>eudicotyledons</taxon>
        <taxon>Gunneridae</taxon>
        <taxon>Pentapetalae</taxon>
        <taxon>Caryophyllales</taxon>
        <taxon>Cactineae</taxon>
        <taxon>Cactaceae</taxon>
        <taxon>Cactoideae</taxon>
        <taxon>Echinocereeae</taxon>
        <taxon>Carnegiea</taxon>
    </lineage>
</organism>